<name>A0A1D8KC76_9GAMM</name>
<sequence>MPSDRFPMRLVAAHRVTLAIQVCAWGAVLLHELHWQDGLLLLGFNLAGLFALVLCPRCRLLGPNLVRLAEGDAASGAVALTFDDGPDPTVTPQVLDILDRYGARASFFCIGERAARHPELIREILHRGHTVENHSQRHAVGFAAFSSRALQADVLAAQQVLQTTGATPRYFRAPMGFRSPLLAEVLRRADLTHVAWTRRGYDRVLRDPLRIYAALTQGLAPGDILLLHDYAGLDSRPATVLEVLPRLLDYLSQQELHAVALPPPHIQHAAEASGTAALRS</sequence>
<evidence type="ECO:0000259" key="1">
    <source>
        <dbReference type="PROSITE" id="PS51677"/>
    </source>
</evidence>
<dbReference type="Gene3D" id="3.20.20.370">
    <property type="entry name" value="Glycoside hydrolase/deacetylase"/>
    <property type="match status" value="1"/>
</dbReference>
<evidence type="ECO:0000313" key="2">
    <source>
        <dbReference type="EMBL" id="AOV18565.1"/>
    </source>
</evidence>
<dbReference type="PROSITE" id="PS51677">
    <property type="entry name" value="NODB"/>
    <property type="match status" value="1"/>
</dbReference>
<gene>
    <name evidence="2" type="ORF">BJI67_10325</name>
</gene>
<dbReference type="AlphaFoldDB" id="A0A1D8KC76"/>
<protein>
    <recommendedName>
        <fullName evidence="1">NodB homology domain-containing protein</fullName>
    </recommendedName>
</protein>
<evidence type="ECO:0000313" key="3">
    <source>
        <dbReference type="Proteomes" id="UP000095342"/>
    </source>
</evidence>
<keyword evidence="3" id="KW-1185">Reference proteome</keyword>
<dbReference type="EMBL" id="CP017448">
    <property type="protein sequence ID" value="AOV18565.1"/>
    <property type="molecule type" value="Genomic_DNA"/>
</dbReference>
<dbReference type="GO" id="GO:0016810">
    <property type="term" value="F:hydrolase activity, acting on carbon-nitrogen (but not peptide) bonds"/>
    <property type="evidence" value="ECO:0007669"/>
    <property type="project" value="InterPro"/>
</dbReference>
<dbReference type="PANTHER" id="PTHR10587:SF137">
    <property type="entry name" value="4-DEOXY-4-FORMAMIDO-L-ARABINOSE-PHOSPHOUNDECAPRENOL DEFORMYLASE ARND-RELATED"/>
    <property type="match status" value="1"/>
</dbReference>
<dbReference type="Proteomes" id="UP000095342">
    <property type="component" value="Chromosome"/>
</dbReference>
<reference evidence="2 3" key="1">
    <citation type="submission" date="2016-09" db="EMBL/GenBank/DDBJ databases">
        <title>Acidihalobacter prosperus V6 (DSM14174).</title>
        <authorList>
            <person name="Khaleque H.N."/>
            <person name="Ramsay J.P."/>
            <person name="Murphy R.J.T."/>
            <person name="Kaksonen A.H."/>
            <person name="Boxall N.J."/>
            <person name="Watkin E.L.J."/>
        </authorList>
    </citation>
    <scope>NUCLEOTIDE SEQUENCE [LARGE SCALE GENOMIC DNA]</scope>
    <source>
        <strain evidence="2 3">V6</strain>
    </source>
</reference>
<dbReference type="InterPro" id="IPR050248">
    <property type="entry name" value="Polysacc_deacetylase_ArnD"/>
</dbReference>
<dbReference type="KEGG" id="aaeo:BJI67_10325"/>
<dbReference type="InterPro" id="IPR011330">
    <property type="entry name" value="Glyco_hydro/deAcase_b/a-brl"/>
</dbReference>
<feature type="domain" description="NodB homology" evidence="1">
    <location>
        <begin position="76"/>
        <end position="259"/>
    </location>
</feature>
<dbReference type="GO" id="GO:0005975">
    <property type="term" value="P:carbohydrate metabolic process"/>
    <property type="evidence" value="ECO:0007669"/>
    <property type="project" value="InterPro"/>
</dbReference>
<dbReference type="InterPro" id="IPR002509">
    <property type="entry name" value="NODB_dom"/>
</dbReference>
<dbReference type="Pfam" id="PF01522">
    <property type="entry name" value="Polysacc_deac_1"/>
    <property type="match status" value="1"/>
</dbReference>
<dbReference type="CDD" id="cd10917">
    <property type="entry name" value="CE4_NodB_like_6s_7s"/>
    <property type="match status" value="1"/>
</dbReference>
<dbReference type="SUPFAM" id="SSF88713">
    <property type="entry name" value="Glycoside hydrolase/deacetylase"/>
    <property type="match status" value="1"/>
</dbReference>
<dbReference type="PANTHER" id="PTHR10587">
    <property type="entry name" value="GLYCOSYL TRANSFERASE-RELATED"/>
    <property type="match status" value="1"/>
</dbReference>
<proteinExistence type="predicted"/>
<organism evidence="2 3">
    <name type="scientific">Acidihalobacter aeolianus</name>
    <dbReference type="NCBI Taxonomy" id="2792603"/>
    <lineage>
        <taxon>Bacteria</taxon>
        <taxon>Pseudomonadati</taxon>
        <taxon>Pseudomonadota</taxon>
        <taxon>Gammaproteobacteria</taxon>
        <taxon>Chromatiales</taxon>
        <taxon>Ectothiorhodospiraceae</taxon>
        <taxon>Acidihalobacter</taxon>
    </lineage>
</organism>
<accession>A0A1D8KC76</accession>